<feature type="compositionally biased region" description="Polar residues" evidence="1">
    <location>
        <begin position="44"/>
        <end position="54"/>
    </location>
</feature>
<keyword evidence="3" id="KW-1185">Reference proteome</keyword>
<dbReference type="EMBL" id="JACEIK010015988">
    <property type="protein sequence ID" value="MCE3217168.1"/>
    <property type="molecule type" value="Genomic_DNA"/>
</dbReference>
<feature type="compositionally biased region" description="Basic and acidic residues" evidence="1">
    <location>
        <begin position="1"/>
        <end position="12"/>
    </location>
</feature>
<evidence type="ECO:0000313" key="3">
    <source>
        <dbReference type="Proteomes" id="UP000823775"/>
    </source>
</evidence>
<sequence>MKGAEQEIEKSGEQGSSRPQTNTLVGAVQSNREYEEDPSYESGEGNTPIQPELSTSEEKEVEVAHNSTSECSATLGDKHEQGLEDLASNKANSPNKTLHEIAS</sequence>
<accession>A0ABS8WY76</accession>
<proteinExistence type="predicted"/>
<feature type="non-terminal residue" evidence="2">
    <location>
        <position position="103"/>
    </location>
</feature>
<gene>
    <name evidence="2" type="ORF">HAX54_010745</name>
</gene>
<organism evidence="2 3">
    <name type="scientific">Datura stramonium</name>
    <name type="common">Jimsonweed</name>
    <name type="synonym">Common thornapple</name>
    <dbReference type="NCBI Taxonomy" id="4076"/>
    <lineage>
        <taxon>Eukaryota</taxon>
        <taxon>Viridiplantae</taxon>
        <taxon>Streptophyta</taxon>
        <taxon>Embryophyta</taxon>
        <taxon>Tracheophyta</taxon>
        <taxon>Spermatophyta</taxon>
        <taxon>Magnoliopsida</taxon>
        <taxon>eudicotyledons</taxon>
        <taxon>Gunneridae</taxon>
        <taxon>Pentapetalae</taxon>
        <taxon>asterids</taxon>
        <taxon>lamiids</taxon>
        <taxon>Solanales</taxon>
        <taxon>Solanaceae</taxon>
        <taxon>Solanoideae</taxon>
        <taxon>Datureae</taxon>
        <taxon>Datura</taxon>
    </lineage>
</organism>
<dbReference type="Proteomes" id="UP000823775">
    <property type="component" value="Unassembled WGS sequence"/>
</dbReference>
<evidence type="ECO:0000256" key="1">
    <source>
        <dbReference type="SAM" id="MobiDB-lite"/>
    </source>
</evidence>
<feature type="region of interest" description="Disordered" evidence="1">
    <location>
        <begin position="1"/>
        <end position="103"/>
    </location>
</feature>
<feature type="compositionally biased region" description="Polar residues" evidence="1">
    <location>
        <begin position="13"/>
        <end position="31"/>
    </location>
</feature>
<name>A0ABS8WY76_DATST</name>
<protein>
    <submittedName>
        <fullName evidence="2">Uncharacterized protein</fullName>
    </submittedName>
</protein>
<reference evidence="2 3" key="1">
    <citation type="journal article" date="2021" name="BMC Genomics">
        <title>Datura genome reveals duplications of psychoactive alkaloid biosynthetic genes and high mutation rate following tissue culture.</title>
        <authorList>
            <person name="Rajewski A."/>
            <person name="Carter-House D."/>
            <person name="Stajich J."/>
            <person name="Litt A."/>
        </authorList>
    </citation>
    <scope>NUCLEOTIDE SEQUENCE [LARGE SCALE GENOMIC DNA]</scope>
    <source>
        <strain evidence="2">AR-01</strain>
    </source>
</reference>
<evidence type="ECO:0000313" key="2">
    <source>
        <dbReference type="EMBL" id="MCE3217168.1"/>
    </source>
</evidence>
<comment type="caution">
    <text evidence="2">The sequence shown here is derived from an EMBL/GenBank/DDBJ whole genome shotgun (WGS) entry which is preliminary data.</text>
</comment>